<evidence type="ECO:0000313" key="11">
    <source>
        <dbReference type="RefSeq" id="XP_008460632.1"/>
    </source>
</evidence>
<proteinExistence type="inferred from homology"/>
<keyword evidence="5 8" id="KW-0812">Transmembrane</keyword>
<feature type="transmembrane region" description="Helical" evidence="8">
    <location>
        <begin position="65"/>
        <end position="89"/>
    </location>
</feature>
<dbReference type="InterPro" id="IPR045009">
    <property type="entry name" value="CASPL-5"/>
</dbReference>
<dbReference type="GO" id="GO:0005886">
    <property type="term" value="C:plasma membrane"/>
    <property type="evidence" value="ECO:0007669"/>
    <property type="project" value="UniProtKB-SubCell"/>
</dbReference>
<dbReference type="Proteomes" id="UP001652600">
    <property type="component" value="Chromosome 5"/>
</dbReference>
<keyword evidence="10" id="KW-1185">Reference proteome</keyword>
<dbReference type="PANTHER" id="PTHR32021:SF5">
    <property type="entry name" value="CASP-LIKE PROTEIN 5B3"/>
    <property type="match status" value="1"/>
</dbReference>
<dbReference type="Pfam" id="PF04535">
    <property type="entry name" value="CASP_dom"/>
    <property type="match status" value="1"/>
</dbReference>
<feature type="domain" description="Casparian strip membrane protein" evidence="9">
    <location>
        <begin position="7"/>
        <end position="116"/>
    </location>
</feature>
<evidence type="ECO:0000256" key="8">
    <source>
        <dbReference type="RuleBase" id="RU361233"/>
    </source>
</evidence>
<dbReference type="PANTHER" id="PTHR32021">
    <property type="entry name" value="CASP-LIKE PROTEIN 5B3"/>
    <property type="match status" value="1"/>
</dbReference>
<feature type="transmembrane region" description="Helical" evidence="8">
    <location>
        <begin position="40"/>
        <end position="59"/>
    </location>
</feature>
<evidence type="ECO:0000256" key="7">
    <source>
        <dbReference type="ARBA" id="ARBA00023136"/>
    </source>
</evidence>
<feature type="transmembrane region" description="Helical" evidence="8">
    <location>
        <begin position="109"/>
        <end position="130"/>
    </location>
</feature>
<keyword evidence="4 8" id="KW-1003">Cell membrane</keyword>
<protein>
    <recommendedName>
        <fullName evidence="8">CASP-like protein</fullName>
    </recommendedName>
</protein>
<evidence type="ECO:0000259" key="9">
    <source>
        <dbReference type="Pfam" id="PF04535"/>
    </source>
</evidence>
<evidence type="ECO:0000256" key="4">
    <source>
        <dbReference type="ARBA" id="ARBA00022475"/>
    </source>
</evidence>
<evidence type="ECO:0000256" key="6">
    <source>
        <dbReference type="ARBA" id="ARBA00022989"/>
    </source>
</evidence>
<name>A0A1S3CE32_CUCME</name>
<dbReference type="AlphaFoldDB" id="A0A1S3CE32"/>
<dbReference type="GeneID" id="103499409"/>
<evidence type="ECO:0000256" key="2">
    <source>
        <dbReference type="ARBA" id="ARBA00007651"/>
    </source>
</evidence>
<comment type="subcellular location">
    <subcellularLocation>
        <location evidence="1 8">Cell membrane</location>
        <topology evidence="1 8">Multi-pass membrane protein</topology>
    </subcellularLocation>
</comment>
<evidence type="ECO:0000256" key="1">
    <source>
        <dbReference type="ARBA" id="ARBA00004651"/>
    </source>
</evidence>
<sequence>MLAFPGTPGTLTGFVLRILQCVFAAGSIASMATSVGFYNFTAFCYVIASMGLQVTWSLMLALLDAYALVTATLSLAAASASGGVAVLFFSDLGHCSFGNECRKFQISVVLAFLSWITVAISALIMLWILAAV</sequence>
<evidence type="ECO:0000256" key="3">
    <source>
        <dbReference type="ARBA" id="ARBA00011489"/>
    </source>
</evidence>
<dbReference type="RefSeq" id="XP_008460632.1">
    <property type="nucleotide sequence ID" value="XM_008462410.3"/>
</dbReference>
<comment type="similarity">
    <text evidence="2 8">Belongs to the Casparian strip membrane proteins (CASP) family.</text>
</comment>
<evidence type="ECO:0000313" key="10">
    <source>
        <dbReference type="Proteomes" id="UP001652600"/>
    </source>
</evidence>
<reference evidence="11" key="1">
    <citation type="submission" date="2025-08" db="UniProtKB">
        <authorList>
            <consortium name="RefSeq"/>
        </authorList>
    </citation>
    <scope>IDENTIFICATION</scope>
    <source>
        <tissue evidence="11">Stem</tissue>
    </source>
</reference>
<comment type="subunit">
    <text evidence="3 8">Homodimer and heterodimers.</text>
</comment>
<feature type="transmembrane region" description="Helical" evidence="8">
    <location>
        <begin position="14"/>
        <end position="33"/>
    </location>
</feature>
<gene>
    <name evidence="11" type="primary">LOC103499409</name>
</gene>
<accession>A0A1S3CE32</accession>
<organism evidence="10 11">
    <name type="scientific">Cucumis melo</name>
    <name type="common">Muskmelon</name>
    <dbReference type="NCBI Taxonomy" id="3656"/>
    <lineage>
        <taxon>Eukaryota</taxon>
        <taxon>Viridiplantae</taxon>
        <taxon>Streptophyta</taxon>
        <taxon>Embryophyta</taxon>
        <taxon>Tracheophyta</taxon>
        <taxon>Spermatophyta</taxon>
        <taxon>Magnoliopsida</taxon>
        <taxon>eudicotyledons</taxon>
        <taxon>Gunneridae</taxon>
        <taxon>Pentapetalae</taxon>
        <taxon>rosids</taxon>
        <taxon>fabids</taxon>
        <taxon>Cucurbitales</taxon>
        <taxon>Cucurbitaceae</taxon>
        <taxon>Benincaseae</taxon>
        <taxon>Cucumis</taxon>
    </lineage>
</organism>
<evidence type="ECO:0000256" key="5">
    <source>
        <dbReference type="ARBA" id="ARBA00022692"/>
    </source>
</evidence>
<keyword evidence="7 8" id="KW-0472">Membrane</keyword>
<dbReference type="InterPro" id="IPR006702">
    <property type="entry name" value="CASP_dom"/>
</dbReference>
<keyword evidence="6 8" id="KW-1133">Transmembrane helix</keyword>